<proteinExistence type="predicted"/>
<accession>A0A450U5W3</accession>
<gene>
    <name evidence="1" type="ORF">BECKLFY1418B_GA0070995_10049</name>
</gene>
<sequence>MKSMPFCQKVYCSGVYSSILAGVHRFLIRDPGLRLVIPVFSCVSVIYLFPARLRKWVGFYETLVLFYYDESRRFETKLRLFFSVPRKCRLSLGRGSEIFRIRFIRSYGFDYLNKSFN</sequence>
<organism evidence="1">
    <name type="scientific">Candidatus Kentrum sp. LFY</name>
    <dbReference type="NCBI Taxonomy" id="2126342"/>
    <lineage>
        <taxon>Bacteria</taxon>
        <taxon>Pseudomonadati</taxon>
        <taxon>Pseudomonadota</taxon>
        <taxon>Gammaproteobacteria</taxon>
        <taxon>Candidatus Kentrum</taxon>
    </lineage>
</organism>
<dbReference type="AlphaFoldDB" id="A0A450U5W3"/>
<evidence type="ECO:0000313" key="1">
    <source>
        <dbReference type="EMBL" id="VFJ86674.1"/>
    </source>
</evidence>
<protein>
    <submittedName>
        <fullName evidence="1">Uncharacterized protein</fullName>
    </submittedName>
</protein>
<name>A0A450U5W3_9GAMM</name>
<dbReference type="EMBL" id="CAADFF010000004">
    <property type="protein sequence ID" value="VFJ86674.1"/>
    <property type="molecule type" value="Genomic_DNA"/>
</dbReference>
<reference evidence="1" key="1">
    <citation type="submission" date="2019-02" db="EMBL/GenBank/DDBJ databases">
        <authorList>
            <person name="Gruber-Vodicka R. H."/>
            <person name="Seah K. B. B."/>
        </authorList>
    </citation>
    <scope>NUCLEOTIDE SEQUENCE</scope>
    <source>
        <strain evidence="1">BECK_M7</strain>
    </source>
</reference>